<keyword evidence="4 5" id="KW-0472">Membrane</keyword>
<evidence type="ECO:0000256" key="3">
    <source>
        <dbReference type="ARBA" id="ARBA00022989"/>
    </source>
</evidence>
<dbReference type="GO" id="GO:0016874">
    <property type="term" value="F:ligase activity"/>
    <property type="evidence" value="ECO:0007669"/>
    <property type="project" value="UniProtKB-KW"/>
</dbReference>
<evidence type="ECO:0000256" key="4">
    <source>
        <dbReference type="ARBA" id="ARBA00023136"/>
    </source>
</evidence>
<dbReference type="RefSeq" id="WP_167017903.1">
    <property type="nucleotide sequence ID" value="NZ_VWXF01000012.1"/>
</dbReference>
<feature type="transmembrane region" description="Helical" evidence="5">
    <location>
        <begin position="164"/>
        <end position="180"/>
    </location>
</feature>
<feature type="transmembrane region" description="Helical" evidence="5">
    <location>
        <begin position="37"/>
        <end position="56"/>
    </location>
</feature>
<feature type="domain" description="O-antigen ligase-related" evidence="6">
    <location>
        <begin position="195"/>
        <end position="350"/>
    </location>
</feature>
<dbReference type="Proteomes" id="UP001515683">
    <property type="component" value="Unassembled WGS sequence"/>
</dbReference>
<keyword evidence="7" id="KW-0436">Ligase</keyword>
<dbReference type="EMBL" id="VWXF01000012">
    <property type="protein sequence ID" value="NIF24117.1"/>
    <property type="molecule type" value="Genomic_DNA"/>
</dbReference>
<feature type="transmembrane region" description="Helical" evidence="5">
    <location>
        <begin position="94"/>
        <end position="115"/>
    </location>
</feature>
<protein>
    <submittedName>
        <fullName evidence="7">O-antigen ligase family protein</fullName>
    </submittedName>
</protein>
<feature type="transmembrane region" description="Helical" evidence="5">
    <location>
        <begin position="211"/>
        <end position="227"/>
    </location>
</feature>
<keyword evidence="8" id="KW-1185">Reference proteome</keyword>
<feature type="transmembrane region" description="Helical" evidence="5">
    <location>
        <begin position="234"/>
        <end position="253"/>
    </location>
</feature>
<keyword evidence="2 5" id="KW-0812">Transmembrane</keyword>
<feature type="transmembrane region" description="Helical" evidence="5">
    <location>
        <begin position="187"/>
        <end position="205"/>
    </location>
</feature>
<dbReference type="PANTHER" id="PTHR37422:SF13">
    <property type="entry name" value="LIPOPOLYSACCHARIDE BIOSYNTHESIS PROTEIN PA4999-RELATED"/>
    <property type="match status" value="1"/>
</dbReference>
<evidence type="ECO:0000256" key="2">
    <source>
        <dbReference type="ARBA" id="ARBA00022692"/>
    </source>
</evidence>
<dbReference type="InterPro" id="IPR007016">
    <property type="entry name" value="O-antigen_ligase-rel_domated"/>
</dbReference>
<gene>
    <name evidence="7" type="ORF">F3J40_21340</name>
</gene>
<evidence type="ECO:0000256" key="5">
    <source>
        <dbReference type="SAM" id="Phobius"/>
    </source>
</evidence>
<evidence type="ECO:0000259" key="6">
    <source>
        <dbReference type="Pfam" id="PF04932"/>
    </source>
</evidence>
<organism evidence="7 8">
    <name type="scientific">Candidatus Pantoea multigeneris</name>
    <dbReference type="NCBI Taxonomy" id="2608357"/>
    <lineage>
        <taxon>Bacteria</taxon>
        <taxon>Pseudomonadati</taxon>
        <taxon>Pseudomonadota</taxon>
        <taxon>Gammaproteobacteria</taxon>
        <taxon>Enterobacterales</taxon>
        <taxon>Erwiniaceae</taxon>
        <taxon>Pantoea</taxon>
    </lineage>
</organism>
<feature type="transmembrane region" description="Helical" evidence="5">
    <location>
        <begin position="63"/>
        <end position="82"/>
    </location>
</feature>
<sequence>MKILPAPDKRLTWLFNLSALLILSTVIFTFFDKKDGRIFFFISSYLAAFGMLYRRLSLSRSEYFFIGSLFLLGLSKVVWFGIEYIGQPDFDIYNSYLASGKRVMIAAFIALFLLGNKRLLSPVHAQFIKYGLLVALLVATCVGGWQILHHVDRVDFYQGRATDASYMYAGLATAVIFMLLQDANQRWHYLVAAGVFILAFLMISATETRNTMASFPLALLIIGVLKFRHFGWKGFAIVFVTLFVLIAASYKLVIAPRVATTVQEYQTFEQSEGNDLGSLTTRLAMWNVGLKSFAAHPFGMSQEDRTQWFKDYVATTHKDKSSLAYVNIHLHDELIETASLQGILGLAVLIFYYITNLTLGWRYRNPAFLSVVLVVMLSGLTDVIFISRDQTIFFPVLMLLTLLWQLSRPAPQVTS</sequence>
<accession>A0ABX0RGC7</accession>
<evidence type="ECO:0000313" key="8">
    <source>
        <dbReference type="Proteomes" id="UP001515683"/>
    </source>
</evidence>
<comment type="caution">
    <text evidence="7">The sequence shown here is derived from an EMBL/GenBank/DDBJ whole genome shotgun (WGS) entry which is preliminary data.</text>
</comment>
<dbReference type="PANTHER" id="PTHR37422">
    <property type="entry name" value="TEICHURONIC ACID BIOSYNTHESIS PROTEIN TUAE"/>
    <property type="match status" value="1"/>
</dbReference>
<name>A0ABX0RGC7_9GAMM</name>
<dbReference type="InterPro" id="IPR051533">
    <property type="entry name" value="WaaL-like"/>
</dbReference>
<evidence type="ECO:0000256" key="1">
    <source>
        <dbReference type="ARBA" id="ARBA00004141"/>
    </source>
</evidence>
<feature type="transmembrane region" description="Helical" evidence="5">
    <location>
        <begin position="338"/>
        <end position="355"/>
    </location>
</feature>
<feature type="transmembrane region" description="Helical" evidence="5">
    <location>
        <begin position="367"/>
        <end position="386"/>
    </location>
</feature>
<feature type="transmembrane region" description="Helical" evidence="5">
    <location>
        <begin position="127"/>
        <end position="148"/>
    </location>
</feature>
<reference evidence="7 8" key="1">
    <citation type="journal article" date="2019" name="bioRxiv">
        <title>Bacteria contribute to plant secondary compound degradation in a generalist herbivore system.</title>
        <authorList>
            <person name="Francoeur C.B."/>
            <person name="Khadempour L."/>
            <person name="Moreira-Soto R.D."/>
            <person name="Gotting K."/>
            <person name="Book A.J."/>
            <person name="Pinto-Tomas A.A."/>
            <person name="Keefover-Ring K."/>
            <person name="Currie C.R."/>
        </authorList>
    </citation>
    <scope>NUCLEOTIDE SEQUENCE [LARGE SCALE GENOMIC DNA]</scope>
    <source>
        <strain evidence="7">Acro-835</strain>
    </source>
</reference>
<feature type="transmembrane region" description="Helical" evidence="5">
    <location>
        <begin position="12"/>
        <end position="31"/>
    </location>
</feature>
<dbReference type="Pfam" id="PF04932">
    <property type="entry name" value="Wzy_C"/>
    <property type="match status" value="1"/>
</dbReference>
<comment type="subcellular location">
    <subcellularLocation>
        <location evidence="1">Membrane</location>
        <topology evidence="1">Multi-pass membrane protein</topology>
    </subcellularLocation>
</comment>
<evidence type="ECO:0000313" key="7">
    <source>
        <dbReference type="EMBL" id="NIF24117.1"/>
    </source>
</evidence>
<keyword evidence="3 5" id="KW-1133">Transmembrane helix</keyword>
<feature type="transmembrane region" description="Helical" evidence="5">
    <location>
        <begin position="392"/>
        <end position="410"/>
    </location>
</feature>
<proteinExistence type="predicted"/>